<evidence type="ECO:0000256" key="7">
    <source>
        <dbReference type="ARBA" id="ARBA00022741"/>
    </source>
</evidence>
<evidence type="ECO:0000259" key="13">
    <source>
        <dbReference type="PROSITE" id="PS50109"/>
    </source>
</evidence>
<dbReference type="CDD" id="cd00075">
    <property type="entry name" value="HATPase"/>
    <property type="match status" value="1"/>
</dbReference>
<dbReference type="InterPro" id="IPR003594">
    <property type="entry name" value="HATPase_dom"/>
</dbReference>
<evidence type="ECO:0000256" key="1">
    <source>
        <dbReference type="ARBA" id="ARBA00000085"/>
    </source>
</evidence>
<dbReference type="Pfam" id="PF00672">
    <property type="entry name" value="HAMP"/>
    <property type="match status" value="1"/>
</dbReference>
<dbReference type="EC" id="2.7.13.3" evidence="3"/>
<dbReference type="PROSITE" id="PS50885">
    <property type="entry name" value="HAMP"/>
    <property type="match status" value="1"/>
</dbReference>
<feature type="transmembrane region" description="Helical" evidence="12">
    <location>
        <begin position="163"/>
        <end position="185"/>
    </location>
</feature>
<keyword evidence="12" id="KW-1133">Transmembrane helix</keyword>
<evidence type="ECO:0000256" key="4">
    <source>
        <dbReference type="ARBA" id="ARBA00022475"/>
    </source>
</evidence>
<dbReference type="GO" id="GO:0030295">
    <property type="term" value="F:protein kinase activator activity"/>
    <property type="evidence" value="ECO:0007669"/>
    <property type="project" value="TreeGrafter"/>
</dbReference>
<keyword evidence="10" id="KW-0902">Two-component regulatory system</keyword>
<dbReference type="SUPFAM" id="SSF55874">
    <property type="entry name" value="ATPase domain of HSP90 chaperone/DNA topoisomerase II/histidine kinase"/>
    <property type="match status" value="1"/>
</dbReference>
<dbReference type="SMART" id="SM00388">
    <property type="entry name" value="HisKA"/>
    <property type="match status" value="1"/>
</dbReference>
<dbReference type="SMART" id="SM00304">
    <property type="entry name" value="HAMP"/>
    <property type="match status" value="1"/>
</dbReference>
<dbReference type="InterPro" id="IPR005467">
    <property type="entry name" value="His_kinase_dom"/>
</dbReference>
<dbReference type="CDD" id="cd06225">
    <property type="entry name" value="HAMP"/>
    <property type="match status" value="1"/>
</dbReference>
<evidence type="ECO:0000256" key="11">
    <source>
        <dbReference type="ARBA" id="ARBA00023136"/>
    </source>
</evidence>
<reference evidence="15 16" key="1">
    <citation type="submission" date="2017-08" db="EMBL/GenBank/DDBJ databases">
        <title>Substantial Increase in Enzyme Production by Combined Drug-Resistance Mutations in Paenibacillus agaridevorans.</title>
        <authorList>
            <person name="Tanaka Y."/>
            <person name="Funane K."/>
            <person name="Hosaka T."/>
            <person name="Shiwa Y."/>
            <person name="Fujita N."/>
            <person name="Miyazaki T."/>
            <person name="Yoshikawa H."/>
            <person name="Murakami K."/>
            <person name="Kasahara K."/>
            <person name="Inaoka T."/>
            <person name="Hiraga Y."/>
            <person name="Ochi K."/>
        </authorList>
    </citation>
    <scope>NUCLEOTIDE SEQUENCE [LARGE SCALE GENOMIC DNA]</scope>
    <source>
        <strain evidence="15 16">T-3040</strain>
    </source>
</reference>
<sequence>MRSRTKLWLVMLISVASSIILFLVTMFVSGSLWDKGYSLNILNTISQETRALISEVQAPGKEQIQPILDTVHQQHPELRLEWVAADGTVIYDTSHEPERRYDFAELAYRVANMPNNMWGENAPITLVYTESVNGNPFYLILNLHGEAMKMGQFFFYVRTNESLIFIFLPLLWLLLLPYLSSLWYFSSINRRIGKLNHALAQVGLRQEVVVLHDKSKDEIGELARHYNAMAKRIHDQAAEIEQFDSRRRLLLSNLSHDLRTPLTMILGYAETIRTHSYKEGDELQNHARIILQRSRYMDSLLDQLLDITKQDSNVYEFKPVSVSVSELIRKVAADYFLFLDGQNIEVDVDVPEEFDSVALVDASLIERALRNLIDNAIRYGSGGQYLGIAIVRHEEWISIYVKDRGKGIEPEYLNRIFERFYRVDDGRRGEGLGIGLSFVRDIMELHCGQVLVSSKPNKETVFELRFPKRA</sequence>
<keyword evidence="6" id="KW-0808">Transferase</keyword>
<keyword evidence="12" id="KW-0812">Transmembrane</keyword>
<proteinExistence type="predicted"/>
<keyword evidence="7" id="KW-0547">Nucleotide-binding</keyword>
<keyword evidence="8 15" id="KW-0418">Kinase</keyword>
<dbReference type="AlphaFoldDB" id="A0A2R5F2Y1"/>
<dbReference type="GO" id="GO:0000155">
    <property type="term" value="F:phosphorelay sensor kinase activity"/>
    <property type="evidence" value="ECO:0007669"/>
    <property type="project" value="InterPro"/>
</dbReference>
<dbReference type="Pfam" id="PF00512">
    <property type="entry name" value="HisKA"/>
    <property type="match status" value="1"/>
</dbReference>
<dbReference type="GO" id="GO:0005524">
    <property type="term" value="F:ATP binding"/>
    <property type="evidence" value="ECO:0007669"/>
    <property type="project" value="UniProtKB-KW"/>
</dbReference>
<evidence type="ECO:0000256" key="8">
    <source>
        <dbReference type="ARBA" id="ARBA00022777"/>
    </source>
</evidence>
<dbReference type="InterPro" id="IPR036890">
    <property type="entry name" value="HATPase_C_sf"/>
</dbReference>
<evidence type="ECO:0000256" key="2">
    <source>
        <dbReference type="ARBA" id="ARBA00004651"/>
    </source>
</evidence>
<protein>
    <recommendedName>
        <fullName evidence="3">histidine kinase</fullName>
        <ecNumber evidence="3">2.7.13.3</ecNumber>
    </recommendedName>
</protein>
<dbReference type="EMBL" id="BDQX01000291">
    <property type="protein sequence ID" value="GBG10204.1"/>
    <property type="molecule type" value="Genomic_DNA"/>
</dbReference>
<evidence type="ECO:0000313" key="16">
    <source>
        <dbReference type="Proteomes" id="UP000245202"/>
    </source>
</evidence>
<feature type="transmembrane region" description="Helical" evidence="12">
    <location>
        <begin position="7"/>
        <end position="33"/>
    </location>
</feature>
<evidence type="ECO:0000256" key="6">
    <source>
        <dbReference type="ARBA" id="ARBA00022679"/>
    </source>
</evidence>
<evidence type="ECO:0000256" key="5">
    <source>
        <dbReference type="ARBA" id="ARBA00022553"/>
    </source>
</evidence>
<evidence type="ECO:0000259" key="14">
    <source>
        <dbReference type="PROSITE" id="PS50885"/>
    </source>
</evidence>
<keyword evidence="16" id="KW-1185">Reference proteome</keyword>
<dbReference type="SMART" id="SM00387">
    <property type="entry name" value="HATPase_c"/>
    <property type="match status" value="1"/>
</dbReference>
<gene>
    <name evidence="15" type="ORF">PAT3040_04922</name>
</gene>
<comment type="catalytic activity">
    <reaction evidence="1">
        <text>ATP + protein L-histidine = ADP + protein N-phospho-L-histidine.</text>
        <dbReference type="EC" id="2.7.13.3"/>
    </reaction>
</comment>
<keyword evidence="11 12" id="KW-0472">Membrane</keyword>
<dbReference type="PANTHER" id="PTHR42878">
    <property type="entry name" value="TWO-COMPONENT HISTIDINE KINASE"/>
    <property type="match status" value="1"/>
</dbReference>
<comment type="caution">
    <text evidence="15">The sequence shown here is derived from an EMBL/GenBank/DDBJ whole genome shotgun (WGS) entry which is preliminary data.</text>
</comment>
<keyword evidence="5" id="KW-0597">Phosphoprotein</keyword>
<dbReference type="GO" id="GO:0005886">
    <property type="term" value="C:plasma membrane"/>
    <property type="evidence" value="ECO:0007669"/>
    <property type="project" value="UniProtKB-SubCell"/>
</dbReference>
<comment type="subcellular location">
    <subcellularLocation>
        <location evidence="2">Cell membrane</location>
        <topology evidence="2">Multi-pass membrane protein</topology>
    </subcellularLocation>
</comment>
<dbReference type="InterPro" id="IPR050351">
    <property type="entry name" value="BphY/WalK/GraS-like"/>
</dbReference>
<dbReference type="InterPro" id="IPR003661">
    <property type="entry name" value="HisK_dim/P_dom"/>
</dbReference>
<dbReference type="GO" id="GO:0000156">
    <property type="term" value="F:phosphorelay response regulator activity"/>
    <property type="evidence" value="ECO:0007669"/>
    <property type="project" value="TreeGrafter"/>
</dbReference>
<dbReference type="Gene3D" id="6.10.340.10">
    <property type="match status" value="1"/>
</dbReference>
<evidence type="ECO:0000256" key="3">
    <source>
        <dbReference type="ARBA" id="ARBA00012438"/>
    </source>
</evidence>
<dbReference type="Pfam" id="PF02518">
    <property type="entry name" value="HATPase_c"/>
    <property type="match status" value="1"/>
</dbReference>
<feature type="domain" description="HAMP" evidence="14">
    <location>
        <begin position="186"/>
        <end position="238"/>
    </location>
</feature>
<evidence type="ECO:0000256" key="12">
    <source>
        <dbReference type="SAM" id="Phobius"/>
    </source>
</evidence>
<organism evidence="15 16">
    <name type="scientific">Paenibacillus agaridevorans</name>
    <dbReference type="NCBI Taxonomy" id="171404"/>
    <lineage>
        <taxon>Bacteria</taxon>
        <taxon>Bacillati</taxon>
        <taxon>Bacillota</taxon>
        <taxon>Bacilli</taxon>
        <taxon>Bacillales</taxon>
        <taxon>Paenibacillaceae</taxon>
        <taxon>Paenibacillus</taxon>
    </lineage>
</organism>
<dbReference type="InterPro" id="IPR004358">
    <property type="entry name" value="Sig_transdc_His_kin-like_C"/>
</dbReference>
<dbReference type="RefSeq" id="WP_108994746.1">
    <property type="nucleotide sequence ID" value="NZ_BDQX01000291.1"/>
</dbReference>
<dbReference type="Gene3D" id="1.10.287.130">
    <property type="match status" value="1"/>
</dbReference>
<dbReference type="InterPro" id="IPR003660">
    <property type="entry name" value="HAMP_dom"/>
</dbReference>
<keyword evidence="9" id="KW-0067">ATP-binding</keyword>
<dbReference type="PRINTS" id="PR00344">
    <property type="entry name" value="BCTRLSENSOR"/>
</dbReference>
<dbReference type="SUPFAM" id="SSF47384">
    <property type="entry name" value="Homodimeric domain of signal transducing histidine kinase"/>
    <property type="match status" value="1"/>
</dbReference>
<evidence type="ECO:0000256" key="9">
    <source>
        <dbReference type="ARBA" id="ARBA00022840"/>
    </source>
</evidence>
<dbReference type="GO" id="GO:0007234">
    <property type="term" value="P:osmosensory signaling via phosphorelay pathway"/>
    <property type="evidence" value="ECO:0007669"/>
    <property type="project" value="TreeGrafter"/>
</dbReference>
<dbReference type="PROSITE" id="PS50109">
    <property type="entry name" value="HIS_KIN"/>
    <property type="match status" value="1"/>
</dbReference>
<dbReference type="CDD" id="cd00082">
    <property type="entry name" value="HisKA"/>
    <property type="match status" value="1"/>
</dbReference>
<evidence type="ECO:0000256" key="10">
    <source>
        <dbReference type="ARBA" id="ARBA00023012"/>
    </source>
</evidence>
<feature type="domain" description="Histidine kinase" evidence="13">
    <location>
        <begin position="253"/>
        <end position="470"/>
    </location>
</feature>
<accession>A0A2R5F2Y1</accession>
<keyword evidence="4" id="KW-1003">Cell membrane</keyword>
<name>A0A2R5F2Y1_9BACL</name>
<evidence type="ECO:0000313" key="15">
    <source>
        <dbReference type="EMBL" id="GBG10204.1"/>
    </source>
</evidence>
<dbReference type="InterPro" id="IPR036097">
    <property type="entry name" value="HisK_dim/P_sf"/>
</dbReference>
<dbReference type="Proteomes" id="UP000245202">
    <property type="component" value="Unassembled WGS sequence"/>
</dbReference>
<dbReference type="PANTHER" id="PTHR42878:SF12">
    <property type="entry name" value="SENSOR HISTIDINE KINASE YCBM"/>
    <property type="match status" value="1"/>
</dbReference>
<dbReference type="Gene3D" id="3.30.565.10">
    <property type="entry name" value="Histidine kinase-like ATPase, C-terminal domain"/>
    <property type="match status" value="1"/>
</dbReference>